<evidence type="ECO:0000256" key="3">
    <source>
        <dbReference type="ARBA" id="ARBA00004906"/>
    </source>
</evidence>
<reference evidence="15" key="1">
    <citation type="journal article" date="2023" name="Science">
        <title>Genome structures resolve the early diversification of teleost fishes.</title>
        <authorList>
            <person name="Parey E."/>
            <person name="Louis A."/>
            <person name="Montfort J."/>
            <person name="Bouchez O."/>
            <person name="Roques C."/>
            <person name="Iampietro C."/>
            <person name="Lluch J."/>
            <person name="Castinel A."/>
            <person name="Donnadieu C."/>
            <person name="Desvignes T."/>
            <person name="Floi Bucao C."/>
            <person name="Jouanno E."/>
            <person name="Wen M."/>
            <person name="Mejri S."/>
            <person name="Dirks R."/>
            <person name="Jansen H."/>
            <person name="Henkel C."/>
            <person name="Chen W.J."/>
            <person name="Zahm M."/>
            <person name="Cabau C."/>
            <person name="Klopp C."/>
            <person name="Thompson A.W."/>
            <person name="Robinson-Rechavi M."/>
            <person name="Braasch I."/>
            <person name="Lecointre G."/>
            <person name="Bobe J."/>
            <person name="Postlethwait J.H."/>
            <person name="Berthelot C."/>
            <person name="Roest Crollius H."/>
            <person name="Guiguen Y."/>
        </authorList>
    </citation>
    <scope>NUCLEOTIDE SEQUENCE</scope>
    <source>
        <strain evidence="15">WJC10195</strain>
    </source>
</reference>
<feature type="domain" description="ZBR-type" evidence="14">
    <location>
        <begin position="296"/>
        <end position="344"/>
    </location>
</feature>
<evidence type="ECO:0000256" key="6">
    <source>
        <dbReference type="ARBA" id="ARBA00022723"/>
    </source>
</evidence>
<dbReference type="SUPFAM" id="SSF81383">
    <property type="entry name" value="F-box domain"/>
    <property type="match status" value="1"/>
</dbReference>
<accession>A0A9Q1FLZ3</accession>
<dbReference type="Gene3D" id="2.20.25.20">
    <property type="match status" value="1"/>
</dbReference>
<dbReference type="EMBL" id="JAINUF010000005">
    <property type="protein sequence ID" value="KAJ8361356.1"/>
    <property type="molecule type" value="Genomic_DNA"/>
</dbReference>
<dbReference type="InterPro" id="IPR036047">
    <property type="entry name" value="F-box-like_dom_sf"/>
</dbReference>
<evidence type="ECO:0000256" key="8">
    <source>
        <dbReference type="ARBA" id="ARBA00022776"/>
    </source>
</evidence>
<evidence type="ECO:0000256" key="9">
    <source>
        <dbReference type="ARBA" id="ARBA00022786"/>
    </source>
</evidence>
<dbReference type="PANTHER" id="PTHR15493:SF8">
    <property type="entry name" value="F-BOX ONLY PROTEIN 5"/>
    <property type="match status" value="1"/>
</dbReference>
<gene>
    <name evidence="15" type="ORF">SKAU_G00178810</name>
</gene>
<dbReference type="InterPro" id="IPR001810">
    <property type="entry name" value="F-box_dom"/>
</dbReference>
<keyword evidence="16" id="KW-1185">Reference proteome</keyword>
<dbReference type="InterPro" id="IPR047147">
    <property type="entry name" value="FBX5_43"/>
</dbReference>
<keyword evidence="7 13" id="KW-0863">Zinc-finger</keyword>
<sequence>MKSPLTKPQVPLLCKMEPCEKVLEQTSPKKTPASVAFKPPAPVCVKALSFDACESVKGTHNKENCEDSLSSSLLSCGELEGDAPPPGCGGFQTDSGYVSLDQTAVVSTPPAAGSLLEASPSDPKLPALQFQRAVCRALSKSYGKSLSFDWAVVHSLAGQFGLHNVIGGKMGLEDFDVLQGLLKKDMKHLLTKILLLLGDVDLVNCKKVSRTWRRIISSDPRALRKCKEAEQRLRDSRQLGPLLTRDFTPCRGAFSQVQDLASTPIQRLSRTAHTSSQKSRFWEFQEVGSWVKQHEALKSCKLCGSPARFDPAVSRAVCTRHSCGFVCCTLCQAEYHGSSSCQLAVLRTPGWSKPSPIIGSAQSKRNVKRL</sequence>
<keyword evidence="12" id="KW-0131">Cell cycle</keyword>
<evidence type="ECO:0000256" key="12">
    <source>
        <dbReference type="ARBA" id="ARBA00023306"/>
    </source>
</evidence>
<dbReference type="PANTHER" id="PTHR15493">
    <property type="entry name" value="F-BOX ONLY PROTEIN 5 AND 43"/>
    <property type="match status" value="1"/>
</dbReference>
<dbReference type="OrthoDB" id="9984940at2759"/>
<keyword evidence="5" id="KW-0132">Cell division</keyword>
<name>A0A9Q1FLZ3_SYNKA</name>
<comment type="caution">
    <text evidence="15">The sequence shown here is derived from an EMBL/GenBank/DDBJ whole genome shotgun (WGS) entry which is preliminary data.</text>
</comment>
<evidence type="ECO:0000259" key="14">
    <source>
        <dbReference type="PROSITE" id="PS51872"/>
    </source>
</evidence>
<dbReference type="Proteomes" id="UP001152622">
    <property type="component" value="Chromosome 5"/>
</dbReference>
<keyword evidence="4" id="KW-0963">Cytoplasm</keyword>
<evidence type="ECO:0000256" key="2">
    <source>
        <dbReference type="ARBA" id="ARBA00004496"/>
    </source>
</evidence>
<dbReference type="Gene3D" id="1.20.1280.50">
    <property type="match status" value="1"/>
</dbReference>
<dbReference type="AlphaFoldDB" id="A0A9Q1FLZ3"/>
<keyword evidence="9" id="KW-0833">Ubl conjugation pathway</keyword>
<keyword evidence="10" id="KW-0862">Zinc</keyword>
<evidence type="ECO:0000256" key="13">
    <source>
        <dbReference type="PROSITE-ProRule" id="PRU01220"/>
    </source>
</evidence>
<evidence type="ECO:0000256" key="5">
    <source>
        <dbReference type="ARBA" id="ARBA00022618"/>
    </source>
</evidence>
<dbReference type="GO" id="GO:0051301">
    <property type="term" value="P:cell division"/>
    <property type="evidence" value="ECO:0007669"/>
    <property type="project" value="UniProtKB-KW"/>
</dbReference>
<evidence type="ECO:0000313" key="16">
    <source>
        <dbReference type="Proteomes" id="UP001152622"/>
    </source>
</evidence>
<evidence type="ECO:0000313" key="15">
    <source>
        <dbReference type="EMBL" id="KAJ8361356.1"/>
    </source>
</evidence>
<evidence type="ECO:0000256" key="7">
    <source>
        <dbReference type="ARBA" id="ARBA00022771"/>
    </source>
</evidence>
<keyword evidence="6" id="KW-0479">Metal-binding</keyword>
<keyword evidence="11" id="KW-0539">Nucleus</keyword>
<proteinExistence type="predicted"/>
<evidence type="ECO:0000256" key="11">
    <source>
        <dbReference type="ARBA" id="ARBA00023242"/>
    </source>
</evidence>
<dbReference type="GO" id="GO:0005634">
    <property type="term" value="C:nucleus"/>
    <property type="evidence" value="ECO:0007669"/>
    <property type="project" value="UniProtKB-SubCell"/>
</dbReference>
<organism evidence="15 16">
    <name type="scientific">Synaphobranchus kaupii</name>
    <name type="common">Kaup's arrowtooth eel</name>
    <dbReference type="NCBI Taxonomy" id="118154"/>
    <lineage>
        <taxon>Eukaryota</taxon>
        <taxon>Metazoa</taxon>
        <taxon>Chordata</taxon>
        <taxon>Craniata</taxon>
        <taxon>Vertebrata</taxon>
        <taxon>Euteleostomi</taxon>
        <taxon>Actinopterygii</taxon>
        <taxon>Neopterygii</taxon>
        <taxon>Teleostei</taxon>
        <taxon>Anguilliformes</taxon>
        <taxon>Synaphobranchidae</taxon>
        <taxon>Synaphobranchus</taxon>
    </lineage>
</organism>
<comment type="subcellular location">
    <subcellularLocation>
        <location evidence="2">Cytoplasm</location>
    </subcellularLocation>
    <subcellularLocation>
        <location evidence="1">Nucleus</location>
    </subcellularLocation>
</comment>
<comment type="pathway">
    <text evidence="3">Protein modification; protein ubiquitination.</text>
</comment>
<dbReference type="GO" id="GO:0007088">
    <property type="term" value="P:regulation of mitotic nuclear division"/>
    <property type="evidence" value="ECO:0007669"/>
    <property type="project" value="InterPro"/>
</dbReference>
<dbReference type="PROSITE" id="PS51872">
    <property type="entry name" value="ZF_ZBR"/>
    <property type="match status" value="1"/>
</dbReference>
<dbReference type="GO" id="GO:0008270">
    <property type="term" value="F:zinc ion binding"/>
    <property type="evidence" value="ECO:0007669"/>
    <property type="project" value="UniProtKB-KW"/>
</dbReference>
<dbReference type="GO" id="GO:0005737">
    <property type="term" value="C:cytoplasm"/>
    <property type="evidence" value="ECO:0007669"/>
    <property type="project" value="UniProtKB-SubCell"/>
</dbReference>
<dbReference type="GO" id="GO:0045835">
    <property type="term" value="P:negative regulation of meiotic nuclear division"/>
    <property type="evidence" value="ECO:0007669"/>
    <property type="project" value="InterPro"/>
</dbReference>
<evidence type="ECO:0000256" key="4">
    <source>
        <dbReference type="ARBA" id="ARBA00022490"/>
    </source>
</evidence>
<dbReference type="InterPro" id="IPR044064">
    <property type="entry name" value="ZF_ZBR"/>
</dbReference>
<keyword evidence="8" id="KW-0498">Mitosis</keyword>
<dbReference type="Pfam" id="PF00646">
    <property type="entry name" value="F-box"/>
    <property type="match status" value="1"/>
</dbReference>
<evidence type="ECO:0000256" key="10">
    <source>
        <dbReference type="ARBA" id="ARBA00022833"/>
    </source>
</evidence>
<protein>
    <recommendedName>
        <fullName evidence="14">ZBR-type domain-containing protein</fullName>
    </recommendedName>
</protein>
<evidence type="ECO:0000256" key="1">
    <source>
        <dbReference type="ARBA" id="ARBA00004123"/>
    </source>
</evidence>